<accession>A0A553SS53</accession>
<sequence>MQLLGFNRTIRVLFYCFLVVLIFGIISLFIANSITNNYRKSREELVGQIENDKQLSQSDFREMGYSIQAINEKFHSFESVAIYQESDNRALSYYDMDVKEAAYVFPSELNQNDWMNELFIGAEGFEAGNFFIVHRDFIDWYYVFPFCLFSISGVLFLLWLILQVKHVYTGRIMKINLSYKLVK</sequence>
<comment type="caution">
    <text evidence="2">The sequence shown here is derived from an EMBL/GenBank/DDBJ whole genome shotgun (WGS) entry which is preliminary data.</text>
</comment>
<name>A0A553SS53_NIACI</name>
<dbReference type="Proteomes" id="UP000319837">
    <property type="component" value="Unassembled WGS sequence"/>
</dbReference>
<evidence type="ECO:0000313" key="3">
    <source>
        <dbReference type="Proteomes" id="UP000319837"/>
    </source>
</evidence>
<dbReference type="AlphaFoldDB" id="A0A553SS53"/>
<reference evidence="3" key="1">
    <citation type="submission" date="2018-10" db="EMBL/GenBank/DDBJ databases">
        <title>FDA dAtabase for Regulatory Grade micrObial Sequences (FDA-ARGOS): Supporting development and validation of Infectious Disease Dx tests.</title>
        <authorList>
            <person name="Minogue T."/>
            <person name="Wolcott M."/>
            <person name="Wasieloski L."/>
            <person name="Aguilar W."/>
            <person name="Moore D."/>
            <person name="Tallon L."/>
            <person name="Sadzewicz L."/>
            <person name="Sengamalay N."/>
            <person name="Ott S."/>
            <person name="Godinez A."/>
            <person name="Nagaraj S."/>
            <person name="Vavikolanu K."/>
            <person name="Vyas G."/>
            <person name="Nadendla S."/>
            <person name="George J."/>
            <person name="Sichtig H."/>
        </authorList>
    </citation>
    <scope>NUCLEOTIDE SEQUENCE [LARGE SCALE GENOMIC DNA]</scope>
    <source>
        <strain evidence="3">FDAARGOS_343</strain>
    </source>
</reference>
<dbReference type="EMBL" id="RIBP01000001">
    <property type="protein sequence ID" value="TRZ39827.1"/>
    <property type="molecule type" value="Genomic_DNA"/>
</dbReference>
<keyword evidence="1" id="KW-1133">Transmembrane helix</keyword>
<evidence type="ECO:0000256" key="1">
    <source>
        <dbReference type="SAM" id="Phobius"/>
    </source>
</evidence>
<evidence type="ECO:0000313" key="2">
    <source>
        <dbReference type="EMBL" id="TRZ39827.1"/>
    </source>
</evidence>
<feature type="transmembrane region" description="Helical" evidence="1">
    <location>
        <begin position="140"/>
        <end position="162"/>
    </location>
</feature>
<protein>
    <recommendedName>
        <fullName evidence="4">Two-component sensor histidine kinase</fullName>
    </recommendedName>
</protein>
<dbReference type="RefSeq" id="WP_185763250.1">
    <property type="nucleotide sequence ID" value="NZ_RIBP01000001.1"/>
</dbReference>
<keyword evidence="1" id="KW-0472">Membrane</keyword>
<keyword evidence="1" id="KW-0812">Transmembrane</keyword>
<gene>
    <name evidence="2" type="ORF">CEQ21_02455</name>
</gene>
<proteinExistence type="predicted"/>
<organism evidence="2 3">
    <name type="scientific">Niallia circulans</name>
    <name type="common">Bacillus circulans</name>
    <dbReference type="NCBI Taxonomy" id="1397"/>
    <lineage>
        <taxon>Bacteria</taxon>
        <taxon>Bacillati</taxon>
        <taxon>Bacillota</taxon>
        <taxon>Bacilli</taxon>
        <taxon>Bacillales</taxon>
        <taxon>Bacillaceae</taxon>
        <taxon>Niallia</taxon>
    </lineage>
</organism>
<feature type="transmembrane region" description="Helical" evidence="1">
    <location>
        <begin position="12"/>
        <end position="31"/>
    </location>
</feature>
<evidence type="ECO:0008006" key="4">
    <source>
        <dbReference type="Google" id="ProtNLM"/>
    </source>
</evidence>